<sequence>MYKSIRCLLLIATLVPTMVLAQQKTETEPTTSITIDLSGLADGLSELAALSELSVLSDLSSVVDVQELAKLEVKVEPLLRIENQASTFNSEKRKSFDKTYKVSNSELLNIENKFGKIHVNTWNRKEVQVRIDIVARASSEQNAQKILDGITISESRDSKMISLRTEMESIRTSGNSNRSFEINYTVFMPEENPVALKNSFGEVYLADLKGKADITVKYGSLKTNNLSNSSNNIRVAFGSGSCGFINHGNIDVAYSDFSVDGTNGLQGSSKFSDLIIGSLGEVLTMDVKYGSFKVDNISRNVRSINVASGFSPVSLGFADNSAFDFDVNVQFADFKYDKSSVNITSLEKGHTSAEYKGRYGGSTAKGSVNVVSKYGDVKFIR</sequence>
<feature type="chain" id="PRO_5047541693" description="Adhesin domain-containing protein" evidence="1">
    <location>
        <begin position="22"/>
        <end position="381"/>
    </location>
</feature>
<accession>A0ABW4WTM0</accession>
<comment type="caution">
    <text evidence="2">The sequence shown here is derived from an EMBL/GenBank/DDBJ whole genome shotgun (WGS) entry which is preliminary data.</text>
</comment>
<evidence type="ECO:0000313" key="2">
    <source>
        <dbReference type="EMBL" id="MFD2066093.1"/>
    </source>
</evidence>
<keyword evidence="1" id="KW-0732">Signal</keyword>
<reference evidence="3" key="1">
    <citation type="journal article" date="2019" name="Int. J. Syst. Evol. Microbiol.">
        <title>The Global Catalogue of Microorganisms (GCM) 10K type strain sequencing project: providing services to taxonomists for standard genome sequencing and annotation.</title>
        <authorList>
            <consortium name="The Broad Institute Genomics Platform"/>
            <consortium name="The Broad Institute Genome Sequencing Center for Infectious Disease"/>
            <person name="Wu L."/>
            <person name="Ma J."/>
        </authorList>
    </citation>
    <scope>NUCLEOTIDE SEQUENCE [LARGE SCALE GENOMIC DNA]</scope>
    <source>
        <strain evidence="3">JCM 16545</strain>
    </source>
</reference>
<name>A0ABW4WTM0_9BACT</name>
<evidence type="ECO:0000313" key="3">
    <source>
        <dbReference type="Proteomes" id="UP001597369"/>
    </source>
</evidence>
<feature type="signal peptide" evidence="1">
    <location>
        <begin position="1"/>
        <end position="21"/>
    </location>
</feature>
<dbReference type="Proteomes" id="UP001597369">
    <property type="component" value="Unassembled WGS sequence"/>
</dbReference>
<dbReference type="EMBL" id="JBHUHV010000017">
    <property type="protein sequence ID" value="MFD2066093.1"/>
    <property type="molecule type" value="Genomic_DNA"/>
</dbReference>
<evidence type="ECO:0000256" key="1">
    <source>
        <dbReference type="SAM" id="SignalP"/>
    </source>
</evidence>
<evidence type="ECO:0008006" key="4">
    <source>
        <dbReference type="Google" id="ProtNLM"/>
    </source>
</evidence>
<gene>
    <name evidence="2" type="ORF">ACFSKU_04310</name>
</gene>
<organism evidence="2 3">
    <name type="scientific">Pontibacter silvestris</name>
    <dbReference type="NCBI Taxonomy" id="2305183"/>
    <lineage>
        <taxon>Bacteria</taxon>
        <taxon>Pseudomonadati</taxon>
        <taxon>Bacteroidota</taxon>
        <taxon>Cytophagia</taxon>
        <taxon>Cytophagales</taxon>
        <taxon>Hymenobacteraceae</taxon>
        <taxon>Pontibacter</taxon>
    </lineage>
</organism>
<dbReference type="RefSeq" id="WP_229961360.1">
    <property type="nucleotide sequence ID" value="NZ_JAJJWI010000012.1"/>
</dbReference>
<keyword evidence="3" id="KW-1185">Reference proteome</keyword>
<protein>
    <recommendedName>
        <fullName evidence="4">Adhesin domain-containing protein</fullName>
    </recommendedName>
</protein>
<proteinExistence type="predicted"/>